<dbReference type="EMBL" id="JZEX01000197">
    <property type="protein sequence ID" value="KKB06843.1"/>
    <property type="molecule type" value="Genomic_DNA"/>
</dbReference>
<evidence type="ECO:0000313" key="1">
    <source>
        <dbReference type="EMBL" id="KKB06843.1"/>
    </source>
</evidence>
<comment type="caution">
    <text evidence="1">The sequence shown here is derived from an EMBL/GenBank/DDBJ whole genome shotgun (WGS) entry which is preliminary data.</text>
</comment>
<keyword evidence="2" id="KW-1185">Reference proteome</keyword>
<dbReference type="Proteomes" id="UP000033632">
    <property type="component" value="Unassembled WGS sequence"/>
</dbReference>
<organism evidence="1 2">
    <name type="scientific">Devosia geojensis</name>
    <dbReference type="NCBI Taxonomy" id="443610"/>
    <lineage>
        <taxon>Bacteria</taxon>
        <taxon>Pseudomonadati</taxon>
        <taxon>Pseudomonadota</taxon>
        <taxon>Alphaproteobacteria</taxon>
        <taxon>Hyphomicrobiales</taxon>
        <taxon>Devosiaceae</taxon>
        <taxon>Devosia</taxon>
    </lineage>
</organism>
<proteinExistence type="predicted"/>
<gene>
    <name evidence="1" type="ORF">VE25_20865</name>
</gene>
<sequence>MYGQAMALCEAQTSHQTTMKSISPATLACGIHEARLRPSGHGGVRSMKAGGGVSRETPPPAFMDLTPPWPLGLSRASWIPHAKVAGLMLFIVVWCDVWASQSAIAWPYILRAAFLCTHALGLLHGVATAEHLVFRLGRFCLVRV</sequence>
<reference evidence="1 2" key="1">
    <citation type="submission" date="2015-03" db="EMBL/GenBank/DDBJ databases">
        <authorList>
            <person name="Hassan Y.I."/>
            <person name="Lepp D."/>
            <person name="Li X.-Z."/>
            <person name="Zhou T."/>
        </authorList>
    </citation>
    <scope>NUCLEOTIDE SEQUENCE [LARGE SCALE GENOMIC DNA]</scope>
    <source>
        <strain evidence="1 2">BD-c194</strain>
    </source>
</reference>
<dbReference type="AlphaFoldDB" id="A0A0F5FDH5"/>
<feature type="non-terminal residue" evidence="1">
    <location>
        <position position="144"/>
    </location>
</feature>
<accession>A0A0F5FDH5</accession>
<protein>
    <submittedName>
        <fullName evidence="1">Uncharacterized protein</fullName>
    </submittedName>
</protein>
<name>A0A0F5FDH5_9HYPH</name>
<evidence type="ECO:0000313" key="2">
    <source>
        <dbReference type="Proteomes" id="UP000033632"/>
    </source>
</evidence>